<evidence type="ECO:0000256" key="1">
    <source>
        <dbReference type="SAM" id="MobiDB-lite"/>
    </source>
</evidence>
<keyword evidence="3" id="KW-1185">Reference proteome</keyword>
<dbReference type="EMBL" id="JAHRHJ020003151">
    <property type="protein sequence ID" value="KAH9292394.1"/>
    <property type="molecule type" value="Genomic_DNA"/>
</dbReference>
<sequence>MALGSFGTCGTRMRETRGSADSGEAGKRRTNAFWDMRDKSAFGTCGKVREVRDSAGSDENVTTGP</sequence>
<feature type="non-terminal residue" evidence="2">
    <location>
        <position position="65"/>
    </location>
</feature>
<evidence type="ECO:0000313" key="3">
    <source>
        <dbReference type="Proteomes" id="UP000824469"/>
    </source>
</evidence>
<dbReference type="AlphaFoldDB" id="A0AA38C7T5"/>
<feature type="region of interest" description="Disordered" evidence="1">
    <location>
        <begin position="1"/>
        <end position="28"/>
    </location>
</feature>
<organism evidence="2 3">
    <name type="scientific">Taxus chinensis</name>
    <name type="common">Chinese yew</name>
    <name type="synonym">Taxus wallichiana var. chinensis</name>
    <dbReference type="NCBI Taxonomy" id="29808"/>
    <lineage>
        <taxon>Eukaryota</taxon>
        <taxon>Viridiplantae</taxon>
        <taxon>Streptophyta</taxon>
        <taxon>Embryophyta</taxon>
        <taxon>Tracheophyta</taxon>
        <taxon>Spermatophyta</taxon>
        <taxon>Pinopsida</taxon>
        <taxon>Pinidae</taxon>
        <taxon>Conifers II</taxon>
        <taxon>Cupressales</taxon>
        <taxon>Taxaceae</taxon>
        <taxon>Taxus</taxon>
    </lineage>
</organism>
<dbReference type="Proteomes" id="UP000824469">
    <property type="component" value="Unassembled WGS sequence"/>
</dbReference>
<gene>
    <name evidence="2" type="ORF">KI387_042425</name>
</gene>
<comment type="caution">
    <text evidence="2">The sequence shown here is derived from an EMBL/GenBank/DDBJ whole genome shotgun (WGS) entry which is preliminary data.</text>
</comment>
<reference evidence="2 3" key="1">
    <citation type="journal article" date="2021" name="Nat. Plants">
        <title>The Taxus genome provides insights into paclitaxel biosynthesis.</title>
        <authorList>
            <person name="Xiong X."/>
            <person name="Gou J."/>
            <person name="Liao Q."/>
            <person name="Li Y."/>
            <person name="Zhou Q."/>
            <person name="Bi G."/>
            <person name="Li C."/>
            <person name="Du R."/>
            <person name="Wang X."/>
            <person name="Sun T."/>
            <person name="Guo L."/>
            <person name="Liang H."/>
            <person name="Lu P."/>
            <person name="Wu Y."/>
            <person name="Zhang Z."/>
            <person name="Ro D.K."/>
            <person name="Shang Y."/>
            <person name="Huang S."/>
            <person name="Yan J."/>
        </authorList>
    </citation>
    <scope>NUCLEOTIDE SEQUENCE [LARGE SCALE GENOMIC DNA]</scope>
    <source>
        <strain evidence="2">Ta-2019</strain>
    </source>
</reference>
<name>A0AA38C7T5_TAXCH</name>
<proteinExistence type="predicted"/>
<accession>A0AA38C7T5</accession>
<protein>
    <submittedName>
        <fullName evidence="2">Uncharacterized protein</fullName>
    </submittedName>
</protein>
<evidence type="ECO:0000313" key="2">
    <source>
        <dbReference type="EMBL" id="KAH9292394.1"/>
    </source>
</evidence>